<gene>
    <name evidence="2" type="ORF">COCSADRAFT_290401</name>
</gene>
<dbReference type="Proteomes" id="UP000016934">
    <property type="component" value="Unassembled WGS sequence"/>
</dbReference>
<organism evidence="2 3">
    <name type="scientific">Cochliobolus sativus (strain ND90Pr / ATCC 201652)</name>
    <name type="common">Common root rot and spot blotch fungus</name>
    <name type="synonym">Bipolaris sorokiniana</name>
    <dbReference type="NCBI Taxonomy" id="665912"/>
    <lineage>
        <taxon>Eukaryota</taxon>
        <taxon>Fungi</taxon>
        <taxon>Dikarya</taxon>
        <taxon>Ascomycota</taxon>
        <taxon>Pezizomycotina</taxon>
        <taxon>Dothideomycetes</taxon>
        <taxon>Pleosporomycetidae</taxon>
        <taxon>Pleosporales</taxon>
        <taxon>Pleosporineae</taxon>
        <taxon>Pleosporaceae</taxon>
        <taxon>Bipolaris</taxon>
    </lineage>
</organism>
<feature type="compositionally biased region" description="Pro residues" evidence="1">
    <location>
        <begin position="77"/>
        <end position="86"/>
    </location>
</feature>
<proteinExistence type="predicted"/>
<keyword evidence="3" id="KW-1185">Reference proteome</keyword>
<dbReference type="EMBL" id="KB445639">
    <property type="protein sequence ID" value="EMD67562.1"/>
    <property type="molecule type" value="Genomic_DNA"/>
</dbReference>
<reference evidence="3" key="2">
    <citation type="journal article" date="2013" name="PLoS Genet.">
        <title>Comparative genome structure, secondary metabolite, and effector coding capacity across Cochliobolus pathogens.</title>
        <authorList>
            <person name="Condon B.J."/>
            <person name="Leng Y."/>
            <person name="Wu D."/>
            <person name="Bushley K.E."/>
            <person name="Ohm R.A."/>
            <person name="Otillar R."/>
            <person name="Martin J."/>
            <person name="Schackwitz W."/>
            <person name="Grimwood J."/>
            <person name="MohdZainudin N."/>
            <person name="Xue C."/>
            <person name="Wang R."/>
            <person name="Manning V.A."/>
            <person name="Dhillon B."/>
            <person name="Tu Z.J."/>
            <person name="Steffenson B.J."/>
            <person name="Salamov A."/>
            <person name="Sun H."/>
            <person name="Lowry S."/>
            <person name="LaButti K."/>
            <person name="Han J."/>
            <person name="Copeland A."/>
            <person name="Lindquist E."/>
            <person name="Barry K."/>
            <person name="Schmutz J."/>
            <person name="Baker S.E."/>
            <person name="Ciuffetti L.M."/>
            <person name="Grigoriev I.V."/>
            <person name="Zhong S."/>
            <person name="Turgeon B.G."/>
        </authorList>
    </citation>
    <scope>NUCLEOTIDE SEQUENCE [LARGE SCALE GENOMIC DNA]</scope>
    <source>
        <strain evidence="3">ND90Pr / ATCC 201652</strain>
    </source>
</reference>
<dbReference type="GeneID" id="19135979"/>
<name>M2TFP1_COCSN</name>
<sequence>MQTAFSLHWSSTPASENMSSGDTSLSGKLLAKDAKVRVRPLAAQRSFYIPMEDAKYRGRYWFFHHSRNRILHDSHPGFPPPMPPTTIPHLRDSKDGY</sequence>
<dbReference type="KEGG" id="bsc:COCSADRAFT_290401"/>
<dbReference type="OMA" id="FYIPMED"/>
<accession>M2TFP1</accession>
<dbReference type="OrthoDB" id="3691645at2759"/>
<dbReference type="AlphaFoldDB" id="M2TFP1"/>
<dbReference type="RefSeq" id="XP_007697189.1">
    <property type="nucleotide sequence ID" value="XM_007698999.1"/>
</dbReference>
<protein>
    <submittedName>
        <fullName evidence="2">Uncharacterized protein</fullName>
    </submittedName>
</protein>
<dbReference type="HOGENOM" id="CLU_177921_0_0_1"/>
<feature type="region of interest" description="Disordered" evidence="1">
    <location>
        <begin position="73"/>
        <end position="97"/>
    </location>
</feature>
<evidence type="ECO:0000256" key="1">
    <source>
        <dbReference type="SAM" id="MobiDB-lite"/>
    </source>
</evidence>
<feature type="region of interest" description="Disordered" evidence="1">
    <location>
        <begin position="1"/>
        <end position="26"/>
    </location>
</feature>
<evidence type="ECO:0000313" key="2">
    <source>
        <dbReference type="EMBL" id="EMD67562.1"/>
    </source>
</evidence>
<reference evidence="2 3" key="1">
    <citation type="journal article" date="2012" name="PLoS Pathog.">
        <title>Diverse lifestyles and strategies of plant pathogenesis encoded in the genomes of eighteen Dothideomycetes fungi.</title>
        <authorList>
            <person name="Ohm R.A."/>
            <person name="Feau N."/>
            <person name="Henrissat B."/>
            <person name="Schoch C.L."/>
            <person name="Horwitz B.A."/>
            <person name="Barry K.W."/>
            <person name="Condon B.J."/>
            <person name="Copeland A.C."/>
            <person name="Dhillon B."/>
            <person name="Glaser F."/>
            <person name="Hesse C.N."/>
            <person name="Kosti I."/>
            <person name="LaButti K."/>
            <person name="Lindquist E.A."/>
            <person name="Lucas S."/>
            <person name="Salamov A.A."/>
            <person name="Bradshaw R.E."/>
            <person name="Ciuffetti L."/>
            <person name="Hamelin R.C."/>
            <person name="Kema G.H.J."/>
            <person name="Lawrence C."/>
            <person name="Scott J.A."/>
            <person name="Spatafora J.W."/>
            <person name="Turgeon B.G."/>
            <person name="de Wit P.J.G.M."/>
            <person name="Zhong S."/>
            <person name="Goodwin S.B."/>
            <person name="Grigoriev I.V."/>
        </authorList>
    </citation>
    <scope>NUCLEOTIDE SEQUENCE [LARGE SCALE GENOMIC DNA]</scope>
    <source>
        <strain evidence="3">ND90Pr / ATCC 201652</strain>
    </source>
</reference>
<evidence type="ECO:0000313" key="3">
    <source>
        <dbReference type="Proteomes" id="UP000016934"/>
    </source>
</evidence>